<evidence type="ECO:0000256" key="2">
    <source>
        <dbReference type="ARBA" id="ARBA00022574"/>
    </source>
</evidence>
<dbReference type="InterPro" id="IPR000664">
    <property type="entry name" value="Lethal2_giant"/>
</dbReference>
<comment type="subcellular location">
    <subcellularLocation>
        <location evidence="1">Nucleus</location>
        <location evidence="1">Nucleolus</location>
    </subcellularLocation>
</comment>
<dbReference type="PROSITE" id="PS50082">
    <property type="entry name" value="WD_REPEATS_2"/>
    <property type="match status" value="8"/>
</dbReference>
<feature type="compositionally biased region" description="Acidic residues" evidence="7">
    <location>
        <begin position="721"/>
        <end position="733"/>
    </location>
</feature>
<dbReference type="SUPFAM" id="SSF50998">
    <property type="entry name" value="Quinoprotein alcohol dehydrogenase-like"/>
    <property type="match status" value="1"/>
</dbReference>
<dbReference type="PRINTS" id="PR00320">
    <property type="entry name" value="GPROTEINBRPT"/>
</dbReference>
<dbReference type="Proteomes" id="UP000799441">
    <property type="component" value="Unassembled WGS sequence"/>
</dbReference>
<feature type="repeat" description="WD" evidence="6">
    <location>
        <begin position="608"/>
        <end position="631"/>
    </location>
</feature>
<dbReference type="CDD" id="cd00200">
    <property type="entry name" value="WD40"/>
    <property type="match status" value="1"/>
</dbReference>
<gene>
    <name evidence="9" type="ORF">K431DRAFT_270161</name>
</gene>
<evidence type="ECO:0000256" key="3">
    <source>
        <dbReference type="ARBA" id="ARBA00022737"/>
    </source>
</evidence>
<feature type="domain" description="U3 small nucleolar RNA-associated protein 13 C-terminal" evidence="8">
    <location>
        <begin position="778"/>
        <end position="960"/>
    </location>
</feature>
<dbReference type="Pfam" id="PF00400">
    <property type="entry name" value="WD40"/>
    <property type="match status" value="8"/>
</dbReference>
<keyword evidence="10" id="KW-1185">Reference proteome</keyword>
<feature type="compositionally biased region" description="Basic and acidic residues" evidence="7">
    <location>
        <begin position="704"/>
        <end position="720"/>
    </location>
</feature>
<dbReference type="GO" id="GO:0000480">
    <property type="term" value="P:endonucleolytic cleavage in 5'-ETS of tricistronic rRNA transcript (SSU-rRNA, 5.8S rRNA, LSU-rRNA)"/>
    <property type="evidence" value="ECO:0007669"/>
    <property type="project" value="TreeGrafter"/>
</dbReference>
<dbReference type="InterPro" id="IPR011047">
    <property type="entry name" value="Quinoprotein_ADH-like_sf"/>
</dbReference>
<evidence type="ECO:0000256" key="1">
    <source>
        <dbReference type="ARBA" id="ARBA00004604"/>
    </source>
</evidence>
<dbReference type="InterPro" id="IPR036322">
    <property type="entry name" value="WD40_repeat_dom_sf"/>
</dbReference>
<dbReference type="InterPro" id="IPR019775">
    <property type="entry name" value="WD40_repeat_CS"/>
</dbReference>
<dbReference type="InterPro" id="IPR015943">
    <property type="entry name" value="WD40/YVTN_repeat-like_dom_sf"/>
</dbReference>
<dbReference type="SUPFAM" id="SSF50978">
    <property type="entry name" value="WD40 repeat-like"/>
    <property type="match status" value="1"/>
</dbReference>
<keyword evidence="2 6" id="KW-0853">WD repeat</keyword>
<dbReference type="FunFam" id="2.130.10.10:FF:001009">
    <property type="entry name" value="Small nucleolar ribonucleoprotein complex subunit, putative"/>
    <property type="match status" value="1"/>
</dbReference>
<feature type="repeat" description="WD" evidence="6">
    <location>
        <begin position="203"/>
        <end position="225"/>
    </location>
</feature>
<feature type="region of interest" description="Disordered" evidence="7">
    <location>
        <begin position="703"/>
        <end position="740"/>
    </location>
</feature>
<evidence type="ECO:0000256" key="4">
    <source>
        <dbReference type="ARBA" id="ARBA00023242"/>
    </source>
</evidence>
<dbReference type="EMBL" id="MU003797">
    <property type="protein sequence ID" value="KAF2720639.1"/>
    <property type="molecule type" value="Genomic_DNA"/>
</dbReference>
<dbReference type="GO" id="GO:0030686">
    <property type="term" value="C:90S preribosome"/>
    <property type="evidence" value="ECO:0007669"/>
    <property type="project" value="TreeGrafter"/>
</dbReference>
<keyword evidence="3" id="KW-0677">Repeat</keyword>
<evidence type="ECO:0000313" key="10">
    <source>
        <dbReference type="Proteomes" id="UP000799441"/>
    </source>
</evidence>
<feature type="repeat" description="WD" evidence="6">
    <location>
        <begin position="530"/>
        <end position="572"/>
    </location>
</feature>
<organism evidence="9 10">
    <name type="scientific">Polychaeton citri CBS 116435</name>
    <dbReference type="NCBI Taxonomy" id="1314669"/>
    <lineage>
        <taxon>Eukaryota</taxon>
        <taxon>Fungi</taxon>
        <taxon>Dikarya</taxon>
        <taxon>Ascomycota</taxon>
        <taxon>Pezizomycotina</taxon>
        <taxon>Dothideomycetes</taxon>
        <taxon>Dothideomycetidae</taxon>
        <taxon>Capnodiales</taxon>
        <taxon>Capnodiaceae</taxon>
        <taxon>Polychaeton</taxon>
    </lineage>
</organism>
<dbReference type="SMART" id="SM00320">
    <property type="entry name" value="WD40"/>
    <property type="match status" value="11"/>
</dbReference>
<dbReference type="GO" id="GO:0034511">
    <property type="term" value="F:U3 snoRNA binding"/>
    <property type="evidence" value="ECO:0007669"/>
    <property type="project" value="TreeGrafter"/>
</dbReference>
<protein>
    <submittedName>
        <fullName evidence="9">WD40 repeat-like protein</fullName>
    </submittedName>
</protein>
<dbReference type="GO" id="GO:0000472">
    <property type="term" value="P:endonucleolytic cleavage to generate mature 5'-end of SSU-rRNA from (SSU-rRNA, 5.8S rRNA, LSU-rRNA)"/>
    <property type="evidence" value="ECO:0007669"/>
    <property type="project" value="TreeGrafter"/>
</dbReference>
<dbReference type="InterPro" id="IPR001680">
    <property type="entry name" value="WD40_rpt"/>
</dbReference>
<feature type="repeat" description="WD" evidence="6">
    <location>
        <begin position="226"/>
        <end position="267"/>
    </location>
</feature>
<dbReference type="PANTHER" id="PTHR19854:SF15">
    <property type="entry name" value="TRANSDUCIN BETA-LIKE PROTEIN 3"/>
    <property type="match status" value="1"/>
</dbReference>
<evidence type="ECO:0000256" key="5">
    <source>
        <dbReference type="ARBA" id="ARBA00037338"/>
    </source>
</evidence>
<dbReference type="Pfam" id="PF08625">
    <property type="entry name" value="Utp13"/>
    <property type="match status" value="1"/>
</dbReference>
<dbReference type="InterPro" id="IPR020472">
    <property type="entry name" value="WD40_PAC1"/>
</dbReference>
<dbReference type="GO" id="GO:0032040">
    <property type="term" value="C:small-subunit processome"/>
    <property type="evidence" value="ECO:0007669"/>
    <property type="project" value="InterPro"/>
</dbReference>
<dbReference type="OrthoDB" id="5414888at2759"/>
<evidence type="ECO:0000259" key="8">
    <source>
        <dbReference type="Pfam" id="PF08625"/>
    </source>
</evidence>
<feature type="repeat" description="WD" evidence="6">
    <location>
        <begin position="421"/>
        <end position="462"/>
    </location>
</feature>
<dbReference type="PANTHER" id="PTHR19854">
    <property type="entry name" value="TRANSDUCIN BETA-LIKE 3"/>
    <property type="match status" value="1"/>
</dbReference>
<keyword evidence="4" id="KW-0539">Nucleus</keyword>
<name>A0A9P4Q6F6_9PEZI</name>
<dbReference type="PRINTS" id="PR00962">
    <property type="entry name" value="LETHAL2GIANT"/>
</dbReference>
<feature type="repeat" description="WD" evidence="6">
    <location>
        <begin position="659"/>
        <end position="684"/>
    </location>
</feature>
<dbReference type="InterPro" id="IPR013934">
    <property type="entry name" value="Utp13_C"/>
</dbReference>
<accession>A0A9P4Q6F6</accession>
<comment type="function">
    <text evidence="5">Component of the ASTRA complex involved in chromatin remodeling.</text>
</comment>
<comment type="caution">
    <text evidence="9">The sequence shown here is derived from an EMBL/GenBank/DDBJ whole genome shotgun (WGS) entry which is preliminary data.</text>
</comment>
<dbReference type="PROSITE" id="PS50294">
    <property type="entry name" value="WD_REPEATS_REGION"/>
    <property type="match status" value="4"/>
</dbReference>
<evidence type="ECO:0000313" key="9">
    <source>
        <dbReference type="EMBL" id="KAF2720639.1"/>
    </source>
</evidence>
<evidence type="ECO:0000256" key="7">
    <source>
        <dbReference type="SAM" id="MobiDB-lite"/>
    </source>
</evidence>
<sequence length="984" mass="106869">MALKAGFKTTFEPSRVIQPIYTGGAVSLSENARILASSLGEEVLLTDLETGTVLARIEGDGEPVTTLNLTPNKRYLTVCSRSLSMRIYALDEFDEGETSIETKLLRTLRPHTAPVVTCTSDPSSSLLATGGADGAVKVWDLRGGYATHTFHGHSGVISALHIFQTEAGQEVEHRSKSKKRKSRQQIEDVEDTPTDSGSNAFRLASGGEDGKVRIWDLHKRKSIVTLDSHVSVVRCLDYSPELKALLSASRDKTVTIWDAKTWEAASTVPVLEVVESAGFLEKGRYIFTGGESGTLRLWHTMSGGEVMLHDVEGTSTDAIVDILHYPSLDHLITVHEDQTLNLRSLKALHDTLPEPPDQIEPLEVLRRISGTHDEVIDLAYVGGDRNVMALATNLEDIRLISLNTKSAHSSSQYFGADLGLLKGHSDIVITMSVDWSGHWLATGAKDNTARLWRLDPANQSYTSWATFTGHAESIGAVALPPAWPSTSVSVFSNPLSHPPKFLISGSQDKTVKRWEIPTTEEKASRASYTRKAHDKDINAIAISYGANPLFASASQDRTVKIWDAESGETIGVLRGHKRGIWTVAFSPTDIPALTTNAAGGGASSSKGMVVTGSGDKTVRIWSLSDYSCLRTFEGHANSVLKVVWLLPSKDEKSAQARHGARVASAAGDGLVKVWDAQEGECAATLDNHIDRVWALTVKPATISEHARHESHPSEKRKMQDEDANMTDGEDAEGDRDSSATSLTLVSGSADATLTFWNDTTATTAEKTTAKASARIEQDQELQNQIRAKNYREAIVLALQLNHPRRLLELFTDVANRQPSDVGSFTGSADVDGVITGLSDGQLWLLLKRIRDWNANARSCGIAQRVLFAVLRLVGKERVLGLGRRRKLQLGLEVDGEGDGQKSLAEGLDGMQLQDDRAAGKGKEGIRDVLDGLKAYTQKHYERLERASGERFVLVWALEQMDAVGGGDGQSGLVNGNKDADVVMV</sequence>
<feature type="region of interest" description="Disordered" evidence="7">
    <location>
        <begin position="170"/>
        <end position="204"/>
    </location>
</feature>
<proteinExistence type="predicted"/>
<feature type="repeat" description="WD" evidence="6">
    <location>
        <begin position="501"/>
        <end position="524"/>
    </location>
</feature>
<dbReference type="Gene3D" id="2.130.10.10">
    <property type="entry name" value="YVTN repeat-like/Quinoprotein amine dehydrogenase"/>
    <property type="match status" value="5"/>
</dbReference>
<dbReference type="AlphaFoldDB" id="A0A9P4Q6F6"/>
<feature type="repeat" description="WD" evidence="6">
    <location>
        <begin position="108"/>
        <end position="149"/>
    </location>
</feature>
<reference evidence="9" key="1">
    <citation type="journal article" date="2020" name="Stud. Mycol.">
        <title>101 Dothideomycetes genomes: a test case for predicting lifestyles and emergence of pathogens.</title>
        <authorList>
            <person name="Haridas S."/>
            <person name="Albert R."/>
            <person name="Binder M."/>
            <person name="Bloem J."/>
            <person name="Labutti K."/>
            <person name="Salamov A."/>
            <person name="Andreopoulos B."/>
            <person name="Baker S."/>
            <person name="Barry K."/>
            <person name="Bills G."/>
            <person name="Bluhm B."/>
            <person name="Cannon C."/>
            <person name="Castanera R."/>
            <person name="Culley D."/>
            <person name="Daum C."/>
            <person name="Ezra D."/>
            <person name="Gonzalez J."/>
            <person name="Henrissat B."/>
            <person name="Kuo A."/>
            <person name="Liang C."/>
            <person name="Lipzen A."/>
            <person name="Lutzoni F."/>
            <person name="Magnuson J."/>
            <person name="Mondo S."/>
            <person name="Nolan M."/>
            <person name="Ohm R."/>
            <person name="Pangilinan J."/>
            <person name="Park H.-J."/>
            <person name="Ramirez L."/>
            <person name="Alfaro M."/>
            <person name="Sun H."/>
            <person name="Tritt A."/>
            <person name="Yoshinaga Y."/>
            <person name="Zwiers L.-H."/>
            <person name="Turgeon B."/>
            <person name="Goodwin S."/>
            <person name="Spatafora J."/>
            <person name="Crous P."/>
            <person name="Grigoriev I."/>
        </authorList>
    </citation>
    <scope>NUCLEOTIDE SEQUENCE</scope>
    <source>
        <strain evidence="9">CBS 116435</strain>
    </source>
</reference>
<evidence type="ECO:0000256" key="6">
    <source>
        <dbReference type="PROSITE-ProRule" id="PRU00221"/>
    </source>
</evidence>
<dbReference type="PROSITE" id="PS00678">
    <property type="entry name" value="WD_REPEATS_1"/>
    <property type="match status" value="3"/>
</dbReference>